<dbReference type="Gene3D" id="3.30.565.10">
    <property type="entry name" value="Histidine kinase-like ATPase, C-terminal domain"/>
    <property type="match status" value="1"/>
</dbReference>
<dbReference type="InterPro" id="IPR050267">
    <property type="entry name" value="Anti-sigma-factor_SerPK"/>
</dbReference>
<dbReference type="PANTHER" id="PTHR35526">
    <property type="entry name" value="ANTI-SIGMA-F FACTOR RSBW-RELATED"/>
    <property type="match status" value="1"/>
</dbReference>
<keyword evidence="1" id="KW-0723">Serine/threonine-protein kinase</keyword>
<keyword evidence="1" id="KW-0808">Transferase</keyword>
<proteinExistence type="predicted"/>
<dbReference type="GO" id="GO:0004674">
    <property type="term" value="F:protein serine/threonine kinase activity"/>
    <property type="evidence" value="ECO:0007669"/>
    <property type="project" value="UniProtKB-KW"/>
</dbReference>
<evidence type="ECO:0000259" key="2">
    <source>
        <dbReference type="Pfam" id="PF13581"/>
    </source>
</evidence>
<dbReference type="SUPFAM" id="SSF55874">
    <property type="entry name" value="ATPase domain of HSP90 chaperone/DNA topoisomerase II/histidine kinase"/>
    <property type="match status" value="1"/>
</dbReference>
<dbReference type="Proteomes" id="UP000230407">
    <property type="component" value="Unassembled WGS sequence"/>
</dbReference>
<keyword evidence="1" id="KW-0418">Kinase</keyword>
<dbReference type="CDD" id="cd16936">
    <property type="entry name" value="HATPase_RsbW-like"/>
    <property type="match status" value="1"/>
</dbReference>
<dbReference type="PANTHER" id="PTHR35526:SF3">
    <property type="entry name" value="ANTI-SIGMA-F FACTOR RSBW"/>
    <property type="match status" value="1"/>
</dbReference>
<organism evidence="3 4">
    <name type="scientific">Streptomyces carminius</name>
    <dbReference type="NCBI Taxonomy" id="2665496"/>
    <lineage>
        <taxon>Bacteria</taxon>
        <taxon>Bacillati</taxon>
        <taxon>Actinomycetota</taxon>
        <taxon>Actinomycetes</taxon>
        <taxon>Kitasatosporales</taxon>
        <taxon>Streptomycetaceae</taxon>
        <taxon>Streptomyces</taxon>
    </lineage>
</organism>
<reference evidence="3 4" key="1">
    <citation type="submission" date="2017-11" db="EMBL/GenBank/DDBJ databases">
        <title>Streptomyces carmine sp. nov., a novel actinomycete isolated from Sophora alopecuroides in Xinjiang, China.</title>
        <authorList>
            <person name="Wang Y."/>
            <person name="Luo X."/>
            <person name="Wan C."/>
            <person name="Zhang L."/>
        </authorList>
    </citation>
    <scope>NUCLEOTIDE SEQUENCE [LARGE SCALE GENOMIC DNA]</scope>
    <source>
        <strain evidence="3 4">TRM SA0054</strain>
    </source>
</reference>
<keyword evidence="4" id="KW-1185">Reference proteome</keyword>
<gene>
    <name evidence="3" type="ORF">CUT44_16630</name>
</gene>
<sequence length="237" mass="25722">MPLWSGGSPMNPLRCPVDPGVHVNPSVITPTCVKPALDCSHTTAGHRFRRWVEGVAMETREAVHEPFLRTAGRTPLEPASLAAAERFRAIVLDADSSDTAHVARRTAAEVLHDWELRRLVDDVTLCVSELVGNAVHHATPDGWQDGLGGERHVSVAFRAWPKWLFVEVCDQDSTPPMLPTGGLLNPLDCAVSSEMTLPDHGRGLLIVQNLADATWWAPRDTGGKSVFCRFDLNGGAG</sequence>
<feature type="domain" description="Histidine kinase/HSP90-like ATPase" evidence="2">
    <location>
        <begin position="99"/>
        <end position="216"/>
    </location>
</feature>
<dbReference type="InterPro" id="IPR036890">
    <property type="entry name" value="HATPase_C_sf"/>
</dbReference>
<comment type="caution">
    <text evidence="3">The sequence shown here is derived from an EMBL/GenBank/DDBJ whole genome shotgun (WGS) entry which is preliminary data.</text>
</comment>
<protein>
    <recommendedName>
        <fullName evidence="2">Histidine kinase/HSP90-like ATPase domain-containing protein</fullName>
    </recommendedName>
</protein>
<evidence type="ECO:0000313" key="4">
    <source>
        <dbReference type="Proteomes" id="UP000230407"/>
    </source>
</evidence>
<dbReference type="EMBL" id="PGGW01000057">
    <property type="protein sequence ID" value="PJE96667.1"/>
    <property type="molecule type" value="Genomic_DNA"/>
</dbReference>
<accession>A0A2M8LXH5</accession>
<dbReference type="AlphaFoldDB" id="A0A2M8LXH5"/>
<dbReference type="Pfam" id="PF13581">
    <property type="entry name" value="HATPase_c_2"/>
    <property type="match status" value="1"/>
</dbReference>
<dbReference type="InterPro" id="IPR003594">
    <property type="entry name" value="HATPase_dom"/>
</dbReference>
<evidence type="ECO:0000313" key="3">
    <source>
        <dbReference type="EMBL" id="PJE96667.1"/>
    </source>
</evidence>
<evidence type="ECO:0000256" key="1">
    <source>
        <dbReference type="ARBA" id="ARBA00022527"/>
    </source>
</evidence>
<name>A0A2M8LXH5_9ACTN</name>